<proteinExistence type="predicted"/>
<organism evidence="1 2">
    <name type="scientific">Cordyceps javanica</name>
    <dbReference type="NCBI Taxonomy" id="43265"/>
    <lineage>
        <taxon>Eukaryota</taxon>
        <taxon>Fungi</taxon>
        <taxon>Dikarya</taxon>
        <taxon>Ascomycota</taxon>
        <taxon>Pezizomycotina</taxon>
        <taxon>Sordariomycetes</taxon>
        <taxon>Hypocreomycetidae</taxon>
        <taxon>Hypocreales</taxon>
        <taxon>Cordycipitaceae</taxon>
        <taxon>Cordyceps</taxon>
    </lineage>
</organism>
<keyword evidence="2" id="KW-1185">Reference proteome</keyword>
<evidence type="ECO:0000313" key="1">
    <source>
        <dbReference type="EMBL" id="TQV93675.1"/>
    </source>
</evidence>
<accession>A0A545UW40</accession>
<protein>
    <submittedName>
        <fullName evidence="1">Uncharacterized protein</fullName>
    </submittedName>
</protein>
<evidence type="ECO:0000313" key="2">
    <source>
        <dbReference type="Proteomes" id="UP000315783"/>
    </source>
</evidence>
<gene>
    <name evidence="1" type="ORF">IF1G_07407</name>
</gene>
<comment type="caution">
    <text evidence="1">The sequence shown here is derived from an EMBL/GenBank/DDBJ whole genome shotgun (WGS) entry which is preliminary data.</text>
</comment>
<name>A0A545UW40_9HYPO</name>
<sequence length="59" mass="6906">MKTWTRWYPWPPLAESGGQAGEYCRVRICNKGTRTSRKRTRAISRMKGMLYLSLRTGKI</sequence>
<dbReference type="EMBL" id="SPUK01000011">
    <property type="protein sequence ID" value="TQV93675.1"/>
    <property type="molecule type" value="Genomic_DNA"/>
</dbReference>
<dbReference type="Proteomes" id="UP000315783">
    <property type="component" value="Unassembled WGS sequence"/>
</dbReference>
<reference evidence="1 2" key="1">
    <citation type="journal article" date="2019" name="Appl. Microbiol. Biotechnol.">
        <title>Genome sequence of Isaria javanica and comparative genome analysis insights into family S53 peptidase evolution in fungal entomopathogens.</title>
        <authorList>
            <person name="Lin R."/>
            <person name="Zhang X."/>
            <person name="Xin B."/>
            <person name="Zou M."/>
            <person name="Gao Y."/>
            <person name="Qin F."/>
            <person name="Hu Q."/>
            <person name="Xie B."/>
            <person name="Cheng X."/>
        </authorList>
    </citation>
    <scope>NUCLEOTIDE SEQUENCE [LARGE SCALE GENOMIC DNA]</scope>
    <source>
        <strain evidence="1 2">IJ1G</strain>
    </source>
</reference>
<dbReference type="AlphaFoldDB" id="A0A545UW40"/>